<evidence type="ECO:0000313" key="4">
    <source>
        <dbReference type="EMBL" id="KAG5392495.1"/>
    </source>
</evidence>
<evidence type="ECO:0000256" key="2">
    <source>
        <dbReference type="SAM" id="MobiDB-lite"/>
    </source>
</evidence>
<feature type="region of interest" description="Disordered" evidence="2">
    <location>
        <begin position="52"/>
        <end position="109"/>
    </location>
</feature>
<sequence>MVETRNQEKTLLELVEEIRTNQERQSSKLRQRSDSLDDRYNRLERLVFENLPQLQSAGKRPVDDAGGSQMMDHTSAEPNRPPDPPDLFRFPQQPTRDPPPSPVTNGLAGRLTKVGFPTFDGTDLRDWICICEQFFDLDGTTPELKVRLAAMHLRGKALQWHRNFMAERFGVFPSWTDYVIALSSRFNALFDDPLADLVALHQGSDSIITYLDKFENARTRLTLPEAHALIRSNHSVCSSTNSLPPRNRPCPHTQPLPASSLQSLNKQKPTL</sequence>
<keyword evidence="5" id="KW-1185">Reference proteome</keyword>
<proteinExistence type="predicted"/>
<reference evidence="4 5" key="1">
    <citation type="submission" date="2021-03" db="EMBL/GenBank/DDBJ databases">
        <authorList>
            <person name="King G.J."/>
            <person name="Bancroft I."/>
            <person name="Baten A."/>
            <person name="Bloomfield J."/>
            <person name="Borpatragohain P."/>
            <person name="He Z."/>
            <person name="Irish N."/>
            <person name="Irwin J."/>
            <person name="Liu K."/>
            <person name="Mauleon R.P."/>
            <person name="Moore J."/>
            <person name="Morris R."/>
            <person name="Ostergaard L."/>
            <person name="Wang B."/>
            <person name="Wells R."/>
        </authorList>
    </citation>
    <scope>NUCLEOTIDE SEQUENCE [LARGE SCALE GENOMIC DNA]</scope>
    <source>
        <strain evidence="4">R-o-18</strain>
        <tissue evidence="4">Leaf</tissue>
    </source>
</reference>
<feature type="coiled-coil region" evidence="1">
    <location>
        <begin position="12"/>
        <end position="46"/>
    </location>
</feature>
<organism evidence="4 5">
    <name type="scientific">Brassica rapa subsp. trilocularis</name>
    <dbReference type="NCBI Taxonomy" id="1813537"/>
    <lineage>
        <taxon>Eukaryota</taxon>
        <taxon>Viridiplantae</taxon>
        <taxon>Streptophyta</taxon>
        <taxon>Embryophyta</taxon>
        <taxon>Tracheophyta</taxon>
        <taxon>Spermatophyta</taxon>
        <taxon>Magnoliopsida</taxon>
        <taxon>eudicotyledons</taxon>
        <taxon>Gunneridae</taxon>
        <taxon>Pentapetalae</taxon>
        <taxon>rosids</taxon>
        <taxon>malvids</taxon>
        <taxon>Brassicales</taxon>
        <taxon>Brassicaceae</taxon>
        <taxon>Brassiceae</taxon>
        <taxon>Brassica</taxon>
    </lineage>
</organism>
<evidence type="ECO:0000256" key="1">
    <source>
        <dbReference type="SAM" id="Coils"/>
    </source>
</evidence>
<gene>
    <name evidence="4" type="primary">A06g501820.1_BraROA</name>
    <name evidence="4" type="ORF">IGI04_022458</name>
</gene>
<dbReference type="Pfam" id="PF03732">
    <property type="entry name" value="Retrotrans_gag"/>
    <property type="match status" value="1"/>
</dbReference>
<feature type="region of interest" description="Disordered" evidence="2">
    <location>
        <begin position="238"/>
        <end position="271"/>
    </location>
</feature>
<dbReference type="Proteomes" id="UP000823674">
    <property type="component" value="Chromosome A06"/>
</dbReference>
<protein>
    <recommendedName>
        <fullName evidence="3">Retrotransposon gag domain-containing protein</fullName>
    </recommendedName>
</protein>
<accession>A0ABQ7M2F4</accession>
<dbReference type="EMBL" id="JADBGQ010000006">
    <property type="protein sequence ID" value="KAG5392495.1"/>
    <property type="molecule type" value="Genomic_DNA"/>
</dbReference>
<feature type="domain" description="Retrotransposon gag" evidence="3">
    <location>
        <begin position="147"/>
        <end position="225"/>
    </location>
</feature>
<name>A0ABQ7M2F4_BRACM</name>
<feature type="compositionally biased region" description="Polar residues" evidence="2">
    <location>
        <begin position="256"/>
        <end position="271"/>
    </location>
</feature>
<comment type="caution">
    <text evidence="4">The sequence shown here is derived from an EMBL/GenBank/DDBJ whole genome shotgun (WGS) entry which is preliminary data.</text>
</comment>
<evidence type="ECO:0000313" key="5">
    <source>
        <dbReference type="Proteomes" id="UP000823674"/>
    </source>
</evidence>
<dbReference type="InterPro" id="IPR005162">
    <property type="entry name" value="Retrotrans_gag_dom"/>
</dbReference>
<evidence type="ECO:0000259" key="3">
    <source>
        <dbReference type="Pfam" id="PF03732"/>
    </source>
</evidence>
<keyword evidence="1" id="KW-0175">Coiled coil</keyword>